<evidence type="ECO:0000313" key="2">
    <source>
        <dbReference type="Proteomes" id="UP000569092"/>
    </source>
</evidence>
<name>A0A7W8J980_9BACT</name>
<dbReference type="EMBL" id="JACHDZ010000004">
    <property type="protein sequence ID" value="MBB5344801.1"/>
    <property type="molecule type" value="Genomic_DNA"/>
</dbReference>
<organism evidence="1 2">
    <name type="scientific">Tunturiibacter lichenicola</name>
    <dbReference type="NCBI Taxonomy" id="2051959"/>
    <lineage>
        <taxon>Bacteria</taxon>
        <taxon>Pseudomonadati</taxon>
        <taxon>Acidobacteriota</taxon>
        <taxon>Terriglobia</taxon>
        <taxon>Terriglobales</taxon>
        <taxon>Acidobacteriaceae</taxon>
        <taxon>Tunturiibacter</taxon>
    </lineage>
</organism>
<dbReference type="Proteomes" id="UP000569092">
    <property type="component" value="Unassembled WGS sequence"/>
</dbReference>
<proteinExistence type="predicted"/>
<sequence>MVTLSQMDSHLEDAAIEIVRPKSGTPGKIIALKQEDRPILSLVIDQYGSLTS</sequence>
<reference evidence="1 2" key="1">
    <citation type="submission" date="2020-08" db="EMBL/GenBank/DDBJ databases">
        <title>Genomic Encyclopedia of Type Strains, Phase IV (KMG-V): Genome sequencing to study the core and pangenomes of soil and plant-associated prokaryotes.</title>
        <authorList>
            <person name="Whitman W."/>
        </authorList>
    </citation>
    <scope>NUCLEOTIDE SEQUENCE [LARGE SCALE GENOMIC DNA]</scope>
    <source>
        <strain evidence="1 2">M8US30</strain>
    </source>
</reference>
<accession>A0A7W8J980</accession>
<comment type="caution">
    <text evidence="1">The sequence shown here is derived from an EMBL/GenBank/DDBJ whole genome shotgun (WGS) entry which is preliminary data.</text>
</comment>
<evidence type="ECO:0000313" key="1">
    <source>
        <dbReference type="EMBL" id="MBB5344801.1"/>
    </source>
</evidence>
<gene>
    <name evidence="1" type="ORF">HDF10_002787</name>
</gene>
<protein>
    <submittedName>
        <fullName evidence="1">Uncharacterized protein</fullName>
    </submittedName>
</protein>
<dbReference type="AlphaFoldDB" id="A0A7W8J980"/>